<name>A0AAN9LKA3_CANGL</name>
<evidence type="ECO:0000313" key="2">
    <source>
        <dbReference type="Proteomes" id="UP001367508"/>
    </source>
</evidence>
<dbReference type="InterPro" id="IPR008480">
    <property type="entry name" value="DUF761_pln"/>
</dbReference>
<keyword evidence="2" id="KW-1185">Reference proteome</keyword>
<dbReference type="PANTHER" id="PTHR33265:SF5">
    <property type="entry name" value="COTTON FIBER PROTEIN"/>
    <property type="match status" value="1"/>
</dbReference>
<accession>A0AAN9LKA3</accession>
<sequence>MKNRDIVHRVWNRLRVVSKYLKRLGHTTPPSQYTYYERELSFDETPTFSVKINSPSSICFRLPHIPCIKPQFDFEDHHHIEYDHMRHTSPMSAGHKDEEYHYDYQDQEEAEIDRRAEDFIAKFYQQMKLQRQISYLQYNETHDRCSN</sequence>
<dbReference type="Pfam" id="PF05553">
    <property type="entry name" value="DUF761"/>
    <property type="match status" value="1"/>
</dbReference>
<proteinExistence type="predicted"/>
<organism evidence="1 2">
    <name type="scientific">Canavalia gladiata</name>
    <name type="common">Sword bean</name>
    <name type="synonym">Dolichos gladiatus</name>
    <dbReference type="NCBI Taxonomy" id="3824"/>
    <lineage>
        <taxon>Eukaryota</taxon>
        <taxon>Viridiplantae</taxon>
        <taxon>Streptophyta</taxon>
        <taxon>Embryophyta</taxon>
        <taxon>Tracheophyta</taxon>
        <taxon>Spermatophyta</taxon>
        <taxon>Magnoliopsida</taxon>
        <taxon>eudicotyledons</taxon>
        <taxon>Gunneridae</taxon>
        <taxon>Pentapetalae</taxon>
        <taxon>rosids</taxon>
        <taxon>fabids</taxon>
        <taxon>Fabales</taxon>
        <taxon>Fabaceae</taxon>
        <taxon>Papilionoideae</taxon>
        <taxon>50 kb inversion clade</taxon>
        <taxon>NPAAA clade</taxon>
        <taxon>indigoferoid/millettioid clade</taxon>
        <taxon>Phaseoleae</taxon>
        <taxon>Canavalia</taxon>
    </lineage>
</organism>
<comment type="caution">
    <text evidence="1">The sequence shown here is derived from an EMBL/GenBank/DDBJ whole genome shotgun (WGS) entry which is preliminary data.</text>
</comment>
<dbReference type="EMBL" id="JAYMYQ010000004">
    <property type="protein sequence ID" value="KAK7337501.1"/>
    <property type="molecule type" value="Genomic_DNA"/>
</dbReference>
<protein>
    <submittedName>
        <fullName evidence="1">Uncharacterized protein</fullName>
    </submittedName>
</protein>
<dbReference type="Proteomes" id="UP001367508">
    <property type="component" value="Unassembled WGS sequence"/>
</dbReference>
<evidence type="ECO:0000313" key="1">
    <source>
        <dbReference type="EMBL" id="KAK7337501.1"/>
    </source>
</evidence>
<dbReference type="AlphaFoldDB" id="A0AAN9LKA3"/>
<gene>
    <name evidence="1" type="ORF">VNO77_18080</name>
</gene>
<reference evidence="1 2" key="1">
    <citation type="submission" date="2024-01" db="EMBL/GenBank/DDBJ databases">
        <title>The genomes of 5 underutilized Papilionoideae crops provide insights into root nodulation and disease resistanc.</title>
        <authorList>
            <person name="Jiang F."/>
        </authorList>
    </citation>
    <scope>NUCLEOTIDE SEQUENCE [LARGE SCALE GENOMIC DNA]</scope>
    <source>
        <strain evidence="1">LVBAO_FW01</strain>
        <tissue evidence="1">Leaves</tissue>
    </source>
</reference>
<dbReference type="PANTHER" id="PTHR33265">
    <property type="entry name" value="AVR9/CF-9 RAPIDLY ELICITED PROTEIN-RELATED"/>
    <property type="match status" value="1"/>
</dbReference>